<evidence type="ECO:0000313" key="3">
    <source>
        <dbReference type="Proteomes" id="UP000604117"/>
    </source>
</evidence>
<feature type="domain" description="N-acetyltransferase" evidence="1">
    <location>
        <begin position="2"/>
        <end position="143"/>
    </location>
</feature>
<name>A0ABQ4CLP8_9ACTN</name>
<dbReference type="PROSITE" id="PS51186">
    <property type="entry name" value="GNAT"/>
    <property type="match status" value="1"/>
</dbReference>
<comment type="caution">
    <text evidence="2">The sequence shown here is derived from an EMBL/GenBank/DDBJ whole genome shotgun (WGS) entry which is preliminary data.</text>
</comment>
<accession>A0ABQ4CLP8</accession>
<dbReference type="EMBL" id="BONE01000010">
    <property type="protein sequence ID" value="GIF72200.1"/>
    <property type="molecule type" value="Genomic_DNA"/>
</dbReference>
<dbReference type="InterPro" id="IPR016181">
    <property type="entry name" value="Acyl_CoA_acyltransferase"/>
</dbReference>
<dbReference type="InterPro" id="IPR000182">
    <property type="entry name" value="GNAT_dom"/>
</dbReference>
<dbReference type="RefSeq" id="WP_203711662.1">
    <property type="nucleotide sequence ID" value="NZ_BONE01000010.1"/>
</dbReference>
<organism evidence="2 3">
    <name type="scientific">Asanoa siamensis</name>
    <dbReference type="NCBI Taxonomy" id="926357"/>
    <lineage>
        <taxon>Bacteria</taxon>
        <taxon>Bacillati</taxon>
        <taxon>Actinomycetota</taxon>
        <taxon>Actinomycetes</taxon>
        <taxon>Micromonosporales</taxon>
        <taxon>Micromonosporaceae</taxon>
        <taxon>Asanoa</taxon>
    </lineage>
</organism>
<dbReference type="Proteomes" id="UP000604117">
    <property type="component" value="Unassembled WGS sequence"/>
</dbReference>
<proteinExistence type="predicted"/>
<protein>
    <recommendedName>
        <fullName evidence="1">N-acetyltransferase domain-containing protein</fullName>
    </recommendedName>
</protein>
<reference evidence="2 3" key="1">
    <citation type="submission" date="2021-01" db="EMBL/GenBank/DDBJ databases">
        <title>Whole genome shotgun sequence of Asanoa siamensis NBRC 107932.</title>
        <authorList>
            <person name="Komaki H."/>
            <person name="Tamura T."/>
        </authorList>
    </citation>
    <scope>NUCLEOTIDE SEQUENCE [LARGE SCALE GENOMIC DNA]</scope>
    <source>
        <strain evidence="2 3">NBRC 107932</strain>
    </source>
</reference>
<dbReference type="SUPFAM" id="SSF55729">
    <property type="entry name" value="Acyl-CoA N-acyltransferases (Nat)"/>
    <property type="match status" value="1"/>
</dbReference>
<keyword evidence="3" id="KW-1185">Reference proteome</keyword>
<dbReference type="Pfam" id="PF00583">
    <property type="entry name" value="Acetyltransf_1"/>
    <property type="match status" value="1"/>
</dbReference>
<evidence type="ECO:0000259" key="1">
    <source>
        <dbReference type="PROSITE" id="PS51186"/>
    </source>
</evidence>
<sequence>MAELRFVTPVDDAGLEDWRRVHNTVVPPFPLSLADVRERAERNRLELAYLGAVAVGNSTVRPPDADGVAVVIARVLPEHRGRGFGALIHSRALAFARALDPVAIETLVLAANVDGLRFAERQGYVEASRYVVDGAREVRLRLP</sequence>
<dbReference type="Gene3D" id="3.40.630.30">
    <property type="match status" value="1"/>
</dbReference>
<gene>
    <name evidence="2" type="ORF">Asi02nite_17180</name>
</gene>
<evidence type="ECO:0000313" key="2">
    <source>
        <dbReference type="EMBL" id="GIF72200.1"/>
    </source>
</evidence>